<keyword evidence="5" id="KW-1003">Cell membrane</keyword>
<evidence type="ECO:0000256" key="8">
    <source>
        <dbReference type="ARBA" id="ARBA00022989"/>
    </source>
</evidence>
<dbReference type="SMART" id="SM01323">
    <property type="entry name" value="YajC"/>
    <property type="match status" value="1"/>
</dbReference>
<reference evidence="13 14" key="1">
    <citation type="submission" date="2022-09" db="EMBL/GenBank/DDBJ databases">
        <authorList>
            <person name="Kop L."/>
        </authorList>
    </citation>
    <scope>NUCLEOTIDE SEQUENCE [LARGE SCALE GENOMIC DNA]</scope>
    <source>
        <strain evidence="13 14">347</strain>
    </source>
</reference>
<keyword evidence="9" id="KW-0811">Translocation</keyword>
<dbReference type="PANTHER" id="PTHR33909">
    <property type="entry name" value="SEC TRANSLOCON ACCESSORY COMPLEX SUBUNIT YAJC"/>
    <property type="match status" value="1"/>
</dbReference>
<protein>
    <recommendedName>
        <fullName evidence="3">Sec translocon accessory complex subunit YajC</fullName>
    </recommendedName>
</protein>
<dbReference type="RefSeq" id="WP_282011745.1">
    <property type="nucleotide sequence ID" value="NZ_OX336137.1"/>
</dbReference>
<evidence type="ECO:0000256" key="3">
    <source>
        <dbReference type="ARBA" id="ARBA00014962"/>
    </source>
</evidence>
<dbReference type="InterPro" id="IPR003849">
    <property type="entry name" value="Preprotein_translocase_YajC"/>
</dbReference>
<keyword evidence="6 12" id="KW-0812">Transmembrane</keyword>
<comment type="similarity">
    <text evidence="2">Belongs to the YajC family.</text>
</comment>
<evidence type="ECO:0000256" key="2">
    <source>
        <dbReference type="ARBA" id="ARBA00006742"/>
    </source>
</evidence>
<evidence type="ECO:0000313" key="13">
    <source>
        <dbReference type="EMBL" id="CAI2718877.1"/>
    </source>
</evidence>
<dbReference type="NCBIfam" id="TIGR00739">
    <property type="entry name" value="yajC"/>
    <property type="match status" value="1"/>
</dbReference>
<evidence type="ECO:0000256" key="6">
    <source>
        <dbReference type="ARBA" id="ARBA00022692"/>
    </source>
</evidence>
<sequence>MPDIGWIHLLIAQAEGQAEAPPGGALSFLPPLIIMFLIFYFVLIRPEQKKQAKARQMLNELKEGENIVTLSGIHGTIKKIKDDVVTLQVADNVRIKIERSAIGRVRGAGTESKNDGKKEKDKDKDSGKDKEEKDKDKE</sequence>
<evidence type="ECO:0000256" key="9">
    <source>
        <dbReference type="ARBA" id="ARBA00023010"/>
    </source>
</evidence>
<feature type="region of interest" description="Disordered" evidence="11">
    <location>
        <begin position="106"/>
        <end position="138"/>
    </location>
</feature>
<dbReference type="Pfam" id="PF02699">
    <property type="entry name" value="YajC"/>
    <property type="match status" value="1"/>
</dbReference>
<dbReference type="PANTHER" id="PTHR33909:SF1">
    <property type="entry name" value="SEC TRANSLOCON ACCESSORY COMPLEX SUBUNIT YAJC"/>
    <property type="match status" value="1"/>
</dbReference>
<feature type="compositionally biased region" description="Basic and acidic residues" evidence="11">
    <location>
        <begin position="112"/>
        <end position="138"/>
    </location>
</feature>
<evidence type="ECO:0000256" key="11">
    <source>
        <dbReference type="SAM" id="MobiDB-lite"/>
    </source>
</evidence>
<evidence type="ECO:0000313" key="14">
    <source>
        <dbReference type="Proteomes" id="UP001157733"/>
    </source>
</evidence>
<evidence type="ECO:0000256" key="12">
    <source>
        <dbReference type="SAM" id="Phobius"/>
    </source>
</evidence>
<keyword evidence="4" id="KW-0813">Transport</keyword>
<keyword evidence="14" id="KW-1185">Reference proteome</keyword>
<keyword evidence="8 12" id="KW-1133">Transmembrane helix</keyword>
<organism evidence="13 14">
    <name type="scientific">Nitrospina watsonii</name>
    <dbReference type="NCBI Taxonomy" id="1323948"/>
    <lineage>
        <taxon>Bacteria</taxon>
        <taxon>Pseudomonadati</taxon>
        <taxon>Nitrospinota/Tectimicrobiota group</taxon>
        <taxon>Nitrospinota</taxon>
        <taxon>Nitrospinia</taxon>
        <taxon>Nitrospinales</taxon>
        <taxon>Nitrospinaceae</taxon>
        <taxon>Nitrospina</taxon>
    </lineage>
</organism>
<name>A0ABN8W1B1_9BACT</name>
<proteinExistence type="inferred from homology"/>
<evidence type="ECO:0000256" key="4">
    <source>
        <dbReference type="ARBA" id="ARBA00022448"/>
    </source>
</evidence>
<dbReference type="EMBL" id="OX336137">
    <property type="protein sequence ID" value="CAI2718877.1"/>
    <property type="molecule type" value="Genomic_DNA"/>
</dbReference>
<evidence type="ECO:0000256" key="10">
    <source>
        <dbReference type="ARBA" id="ARBA00023136"/>
    </source>
</evidence>
<evidence type="ECO:0000256" key="5">
    <source>
        <dbReference type="ARBA" id="ARBA00022475"/>
    </source>
</evidence>
<keyword evidence="7" id="KW-0653">Protein transport</keyword>
<gene>
    <name evidence="13" type="ORF">NSPWAT_2021</name>
</gene>
<dbReference type="Proteomes" id="UP001157733">
    <property type="component" value="Chromosome"/>
</dbReference>
<accession>A0ABN8W1B1</accession>
<feature type="transmembrane region" description="Helical" evidence="12">
    <location>
        <begin position="26"/>
        <end position="44"/>
    </location>
</feature>
<comment type="subcellular location">
    <subcellularLocation>
        <location evidence="1">Cell membrane</location>
        <topology evidence="1">Single-pass membrane protein</topology>
    </subcellularLocation>
</comment>
<keyword evidence="10 12" id="KW-0472">Membrane</keyword>
<dbReference type="PRINTS" id="PR01853">
    <property type="entry name" value="YAJCTRNLCASE"/>
</dbReference>
<evidence type="ECO:0000256" key="1">
    <source>
        <dbReference type="ARBA" id="ARBA00004162"/>
    </source>
</evidence>
<evidence type="ECO:0000256" key="7">
    <source>
        <dbReference type="ARBA" id="ARBA00022927"/>
    </source>
</evidence>